<sequence>MGPFIRRRIKVVCRFVLLFTKSMRKNAFRSLLVRRNCVTEPIMRKSHFDTCLSQAQPVLLTISFTGCPSMTIEFVMYTLDAKQPKNVVILSLEENKESEIARLSLLD</sequence>
<dbReference type="Proteomes" id="UP000321570">
    <property type="component" value="Unassembled WGS sequence"/>
</dbReference>
<evidence type="ECO:0000313" key="2">
    <source>
        <dbReference type="Proteomes" id="UP000321570"/>
    </source>
</evidence>
<keyword evidence="2" id="KW-1185">Reference proteome</keyword>
<accession>A0A564XZN7</accession>
<organism evidence="1 2">
    <name type="scientific">Hymenolepis diminuta</name>
    <name type="common">Rat tapeworm</name>
    <dbReference type="NCBI Taxonomy" id="6216"/>
    <lineage>
        <taxon>Eukaryota</taxon>
        <taxon>Metazoa</taxon>
        <taxon>Spiralia</taxon>
        <taxon>Lophotrochozoa</taxon>
        <taxon>Platyhelminthes</taxon>
        <taxon>Cestoda</taxon>
        <taxon>Eucestoda</taxon>
        <taxon>Cyclophyllidea</taxon>
        <taxon>Hymenolepididae</taxon>
        <taxon>Hymenolepis</taxon>
    </lineage>
</organism>
<dbReference type="EMBL" id="CABIJS010000033">
    <property type="protein sequence ID" value="VUZ40346.1"/>
    <property type="molecule type" value="Genomic_DNA"/>
</dbReference>
<gene>
    <name evidence="1" type="ORF">WMSIL1_LOCUS1485</name>
</gene>
<name>A0A564XZN7_HYMDI</name>
<reference evidence="1 2" key="1">
    <citation type="submission" date="2019-07" db="EMBL/GenBank/DDBJ databases">
        <authorList>
            <person name="Jastrzebski P J."/>
            <person name="Paukszto L."/>
            <person name="Jastrzebski P J."/>
        </authorList>
    </citation>
    <scope>NUCLEOTIDE SEQUENCE [LARGE SCALE GENOMIC DNA]</scope>
    <source>
        <strain evidence="1 2">WMS-il1</strain>
    </source>
</reference>
<proteinExistence type="predicted"/>
<evidence type="ECO:0000313" key="1">
    <source>
        <dbReference type="EMBL" id="VUZ40346.1"/>
    </source>
</evidence>
<protein>
    <submittedName>
        <fullName evidence="1">Uncharacterized protein</fullName>
    </submittedName>
</protein>
<dbReference type="AlphaFoldDB" id="A0A564XZN7"/>